<organism evidence="3 4">
    <name type="scientific">Homarus americanus</name>
    <name type="common">American lobster</name>
    <dbReference type="NCBI Taxonomy" id="6706"/>
    <lineage>
        <taxon>Eukaryota</taxon>
        <taxon>Metazoa</taxon>
        <taxon>Ecdysozoa</taxon>
        <taxon>Arthropoda</taxon>
        <taxon>Crustacea</taxon>
        <taxon>Multicrustacea</taxon>
        <taxon>Malacostraca</taxon>
        <taxon>Eumalacostraca</taxon>
        <taxon>Eucarida</taxon>
        <taxon>Decapoda</taxon>
        <taxon>Pleocyemata</taxon>
        <taxon>Astacidea</taxon>
        <taxon>Nephropoidea</taxon>
        <taxon>Nephropidae</taxon>
        <taxon>Homarus</taxon>
    </lineage>
</organism>
<dbReference type="EMBL" id="JAHLQT010000394">
    <property type="protein sequence ID" value="KAG7178260.1"/>
    <property type="molecule type" value="Genomic_DNA"/>
</dbReference>
<evidence type="ECO:0000313" key="3">
    <source>
        <dbReference type="EMBL" id="KAG7178260.1"/>
    </source>
</evidence>
<accession>A0A8J5TNM7</accession>
<reference evidence="3" key="1">
    <citation type="journal article" date="2021" name="Sci. Adv.">
        <title>The American lobster genome reveals insights on longevity, neural, and immune adaptations.</title>
        <authorList>
            <person name="Polinski J.M."/>
            <person name="Zimin A.V."/>
            <person name="Clark K.F."/>
            <person name="Kohn A.B."/>
            <person name="Sadowski N."/>
            <person name="Timp W."/>
            <person name="Ptitsyn A."/>
            <person name="Khanna P."/>
            <person name="Romanova D.Y."/>
            <person name="Williams P."/>
            <person name="Greenwood S.J."/>
            <person name="Moroz L.L."/>
            <person name="Walt D.R."/>
            <person name="Bodnar A.G."/>
        </authorList>
    </citation>
    <scope>NUCLEOTIDE SEQUENCE</scope>
    <source>
        <strain evidence="3">GMGI-L3</strain>
    </source>
</reference>
<keyword evidence="2" id="KW-1133">Transmembrane helix</keyword>
<evidence type="ECO:0000313" key="4">
    <source>
        <dbReference type="Proteomes" id="UP000747542"/>
    </source>
</evidence>
<dbReference type="AlphaFoldDB" id="A0A8J5TNM7"/>
<sequence length="112" mass="12733">MNYHDDDTLQYDESYDYNDQWLPQHDKASLSGVDLGPGRVYEVKTTETNEGEAQHRQQEGGDNTKKGVWATGPLGQKSWNIYVFMSVMAVLVFLMDASYRIMRAVHQLGPCS</sequence>
<keyword evidence="2" id="KW-0812">Transmembrane</keyword>
<evidence type="ECO:0000256" key="2">
    <source>
        <dbReference type="SAM" id="Phobius"/>
    </source>
</evidence>
<protein>
    <submittedName>
        <fullName evidence="3">Uncharacterized protein</fullName>
    </submittedName>
</protein>
<feature type="transmembrane region" description="Helical" evidence="2">
    <location>
        <begin position="79"/>
        <end position="99"/>
    </location>
</feature>
<keyword evidence="4" id="KW-1185">Reference proteome</keyword>
<proteinExistence type="predicted"/>
<keyword evidence="2" id="KW-0472">Membrane</keyword>
<comment type="caution">
    <text evidence="3">The sequence shown here is derived from an EMBL/GenBank/DDBJ whole genome shotgun (WGS) entry which is preliminary data.</text>
</comment>
<evidence type="ECO:0000256" key="1">
    <source>
        <dbReference type="SAM" id="MobiDB-lite"/>
    </source>
</evidence>
<dbReference type="Proteomes" id="UP000747542">
    <property type="component" value="Unassembled WGS sequence"/>
</dbReference>
<feature type="compositionally biased region" description="Basic and acidic residues" evidence="1">
    <location>
        <begin position="41"/>
        <end position="65"/>
    </location>
</feature>
<name>A0A8J5TNM7_HOMAM</name>
<gene>
    <name evidence="3" type="ORF">Hamer_G028924</name>
</gene>
<feature type="region of interest" description="Disordered" evidence="1">
    <location>
        <begin position="41"/>
        <end position="69"/>
    </location>
</feature>